<dbReference type="GO" id="GO:0016747">
    <property type="term" value="F:acyltransferase activity, transferring groups other than amino-acyl groups"/>
    <property type="evidence" value="ECO:0007669"/>
    <property type="project" value="TreeGrafter"/>
</dbReference>
<dbReference type="Proteomes" id="UP000664545">
    <property type="component" value="Unassembled WGS sequence"/>
</dbReference>
<comment type="caution">
    <text evidence="1">The sequence shown here is derived from an EMBL/GenBank/DDBJ whole genome shotgun (WGS) entry which is preliminary data.</text>
</comment>
<protein>
    <submittedName>
        <fullName evidence="1">Acetylesterase</fullName>
    </submittedName>
</protein>
<dbReference type="RefSeq" id="WP_206581379.1">
    <property type="nucleotide sequence ID" value="NZ_JAFJZZ010000001.1"/>
</dbReference>
<dbReference type="InterPro" id="IPR029058">
    <property type="entry name" value="AB_hydrolase_fold"/>
</dbReference>
<gene>
    <name evidence="1" type="ORF">JYB65_04360</name>
</gene>
<dbReference type="Gene3D" id="3.40.50.1820">
    <property type="entry name" value="alpha/beta hydrolase"/>
    <property type="match status" value="1"/>
</dbReference>
<accession>A0A939II11</accession>
<dbReference type="EMBL" id="JAFJZZ010000001">
    <property type="protein sequence ID" value="MBN7772586.1"/>
    <property type="molecule type" value="Genomic_DNA"/>
</dbReference>
<reference evidence="1" key="1">
    <citation type="submission" date="2021-02" db="EMBL/GenBank/DDBJ databases">
        <title>Abyssanaerobacter marinus gen.nov., sp., nov, anaerobic bacterium isolated from the Onnuri vent field of Indian Ocean and suggestion of Mogibacteriaceae fam. nov., and proposal of reclassification of ambiguous this family's genus member.</title>
        <authorList>
            <person name="Kim Y.J."/>
            <person name="Yang J.-A."/>
        </authorList>
    </citation>
    <scope>NUCLEOTIDE SEQUENCE</scope>
    <source>
        <strain evidence="1">DSM 2634</strain>
    </source>
</reference>
<dbReference type="AlphaFoldDB" id="A0A939II11"/>
<name>A0A939II11_CLOAM</name>
<evidence type="ECO:0000313" key="1">
    <source>
        <dbReference type="EMBL" id="MBN7772586.1"/>
    </source>
</evidence>
<dbReference type="PANTHER" id="PTHR48098:SF1">
    <property type="entry name" value="DIACYLGLYCEROL ACYLTRANSFERASE_MYCOLYLTRANSFERASE AG85A"/>
    <property type="match status" value="1"/>
</dbReference>
<organism evidence="1 2">
    <name type="scientific">Clostridium aminobutyricum</name>
    <dbReference type="NCBI Taxonomy" id="33953"/>
    <lineage>
        <taxon>Bacteria</taxon>
        <taxon>Bacillati</taxon>
        <taxon>Bacillota</taxon>
        <taxon>Clostridia</taxon>
        <taxon>Eubacteriales</taxon>
        <taxon>Clostridiaceae</taxon>
        <taxon>Clostridium</taxon>
    </lineage>
</organism>
<evidence type="ECO:0000313" key="2">
    <source>
        <dbReference type="Proteomes" id="UP000664545"/>
    </source>
</evidence>
<dbReference type="InterPro" id="IPR000801">
    <property type="entry name" value="Esterase-like"/>
</dbReference>
<proteinExistence type="predicted"/>
<dbReference type="SUPFAM" id="SSF53474">
    <property type="entry name" value="alpha/beta-Hydrolases"/>
    <property type="match status" value="1"/>
</dbReference>
<dbReference type="PANTHER" id="PTHR48098">
    <property type="entry name" value="ENTEROCHELIN ESTERASE-RELATED"/>
    <property type="match status" value="1"/>
</dbReference>
<sequence>MIVRGNVFSKTLEMDTGITIVTPNEFKPEGGYKVAYLLHGICGNNGTWSDYTMLPFYASHGKTIYILPEVGRSFYADMKYGFKYFTYVTEELPAICKSVFNISAKREHTAVIGGSMGGYGALKCALAKPEQYGLCGAFSSACLFIKEDIDEHKKNGSEPWFVEMYGEKTIEDFLLAFGMELEWNPKDDILELAKGIQDHGVQPMIYTACGTEDYFHKDNLRFSEEMKQMNFNITYEEWQGKHDFPFFNEALRRVIEKFEAEE</sequence>
<dbReference type="Pfam" id="PF00756">
    <property type="entry name" value="Esterase"/>
    <property type="match status" value="1"/>
</dbReference>
<keyword evidence="2" id="KW-1185">Reference proteome</keyword>
<dbReference type="InterPro" id="IPR050583">
    <property type="entry name" value="Mycobacterial_A85_antigen"/>
</dbReference>